<evidence type="ECO:0000313" key="2">
    <source>
        <dbReference type="EMBL" id="CAK9309667.1"/>
    </source>
</evidence>
<keyword evidence="1" id="KW-0472">Membrane</keyword>
<evidence type="ECO:0000256" key="1">
    <source>
        <dbReference type="SAM" id="Phobius"/>
    </source>
</evidence>
<protein>
    <submittedName>
        <fullName evidence="2">Uncharacterized protein</fullName>
    </submittedName>
</protein>
<name>A0ABP0XSZ5_9ROSI</name>
<gene>
    <name evidence="2" type="ORF">CITCOLO1_LOCUS1250</name>
</gene>
<keyword evidence="1" id="KW-0812">Transmembrane</keyword>
<dbReference type="Proteomes" id="UP001642487">
    <property type="component" value="Chromosome 1"/>
</dbReference>
<feature type="transmembrane region" description="Helical" evidence="1">
    <location>
        <begin position="56"/>
        <end position="81"/>
    </location>
</feature>
<keyword evidence="3" id="KW-1185">Reference proteome</keyword>
<dbReference type="EMBL" id="OZ021735">
    <property type="protein sequence ID" value="CAK9309667.1"/>
    <property type="molecule type" value="Genomic_DNA"/>
</dbReference>
<keyword evidence="1" id="KW-1133">Transmembrane helix</keyword>
<reference evidence="2 3" key="1">
    <citation type="submission" date="2024-03" db="EMBL/GenBank/DDBJ databases">
        <authorList>
            <person name="Gkanogiannis A."/>
            <person name="Becerra Lopez-Lavalle L."/>
        </authorList>
    </citation>
    <scope>NUCLEOTIDE SEQUENCE [LARGE SCALE GENOMIC DNA]</scope>
</reference>
<organism evidence="2 3">
    <name type="scientific">Citrullus colocynthis</name>
    <name type="common">colocynth</name>
    <dbReference type="NCBI Taxonomy" id="252529"/>
    <lineage>
        <taxon>Eukaryota</taxon>
        <taxon>Viridiplantae</taxon>
        <taxon>Streptophyta</taxon>
        <taxon>Embryophyta</taxon>
        <taxon>Tracheophyta</taxon>
        <taxon>Spermatophyta</taxon>
        <taxon>Magnoliopsida</taxon>
        <taxon>eudicotyledons</taxon>
        <taxon>Gunneridae</taxon>
        <taxon>Pentapetalae</taxon>
        <taxon>rosids</taxon>
        <taxon>fabids</taxon>
        <taxon>Cucurbitales</taxon>
        <taxon>Cucurbitaceae</taxon>
        <taxon>Benincaseae</taxon>
        <taxon>Citrullus</taxon>
    </lineage>
</organism>
<accession>A0ABP0XSZ5</accession>
<evidence type="ECO:0000313" key="3">
    <source>
        <dbReference type="Proteomes" id="UP001642487"/>
    </source>
</evidence>
<proteinExistence type="predicted"/>
<feature type="transmembrane region" description="Helical" evidence="1">
    <location>
        <begin position="112"/>
        <end position="132"/>
    </location>
</feature>
<sequence>MRSVSILVGLQVPTLRLQSCWPSSANSSKQRSYLTRHTHSVFSKDKVINHRNANKWIHFFSPSLSVCPSFLLLLVAFFPAYLSRCPYTATTFCLVLLTPAVRVRLLDKRREVVFLFTVLNATLSFGGLSALLM</sequence>
<feature type="transmembrane region" description="Helical" evidence="1">
    <location>
        <begin position="87"/>
        <end position="105"/>
    </location>
</feature>